<dbReference type="EMBL" id="FZQP02005255">
    <property type="protein sequence ID" value="VVD01245.1"/>
    <property type="molecule type" value="Genomic_DNA"/>
</dbReference>
<keyword evidence="3" id="KW-1185">Reference proteome</keyword>
<feature type="transmembrane region" description="Helical" evidence="1">
    <location>
        <begin position="85"/>
        <end position="105"/>
    </location>
</feature>
<keyword evidence="1" id="KW-0812">Transmembrane</keyword>
<name>A0A5E4QTD5_9NEOP</name>
<dbReference type="AlphaFoldDB" id="A0A5E4QTD5"/>
<keyword evidence="1" id="KW-0472">Membrane</keyword>
<proteinExistence type="predicted"/>
<reference evidence="2 3" key="1">
    <citation type="submission" date="2017-07" db="EMBL/GenBank/DDBJ databases">
        <authorList>
            <person name="Talla V."/>
            <person name="Backstrom N."/>
        </authorList>
    </citation>
    <scope>NUCLEOTIDE SEQUENCE [LARGE SCALE GENOMIC DNA]</scope>
</reference>
<organism evidence="2 3">
    <name type="scientific">Leptidea sinapis</name>
    <dbReference type="NCBI Taxonomy" id="189913"/>
    <lineage>
        <taxon>Eukaryota</taxon>
        <taxon>Metazoa</taxon>
        <taxon>Ecdysozoa</taxon>
        <taxon>Arthropoda</taxon>
        <taxon>Hexapoda</taxon>
        <taxon>Insecta</taxon>
        <taxon>Pterygota</taxon>
        <taxon>Neoptera</taxon>
        <taxon>Endopterygota</taxon>
        <taxon>Lepidoptera</taxon>
        <taxon>Glossata</taxon>
        <taxon>Ditrysia</taxon>
        <taxon>Papilionoidea</taxon>
        <taxon>Pieridae</taxon>
        <taxon>Dismorphiinae</taxon>
        <taxon>Leptidea</taxon>
    </lineage>
</organism>
<sequence length="171" mass="19733">MYLSKCCYFVPLRIGLLVFAVLKILAIITHYIYFDESDFPPDTEEDERDFMMVLIIGGIMKLIQVLFTGALIIGIVKRKYDVVHVCYVYSAVILALELLKCIVYIPLETYRLYAYIQDDVWWPFCSLMTSSLLVIGVEFYFVVLIRSHLCSMKECVSSQESSAESPKKPRP</sequence>
<dbReference type="Proteomes" id="UP000324832">
    <property type="component" value="Unassembled WGS sequence"/>
</dbReference>
<gene>
    <name evidence="2" type="ORF">LSINAPIS_LOCUS11706</name>
</gene>
<feature type="transmembrane region" description="Helical" evidence="1">
    <location>
        <begin position="12"/>
        <end position="33"/>
    </location>
</feature>
<keyword evidence="1" id="KW-1133">Transmembrane helix</keyword>
<evidence type="ECO:0000313" key="2">
    <source>
        <dbReference type="EMBL" id="VVD01245.1"/>
    </source>
</evidence>
<feature type="transmembrane region" description="Helical" evidence="1">
    <location>
        <begin position="120"/>
        <end position="143"/>
    </location>
</feature>
<accession>A0A5E4QTD5</accession>
<feature type="transmembrane region" description="Helical" evidence="1">
    <location>
        <begin position="53"/>
        <end position="73"/>
    </location>
</feature>
<protein>
    <submittedName>
        <fullName evidence="2">Uncharacterized protein</fullName>
    </submittedName>
</protein>
<evidence type="ECO:0000313" key="3">
    <source>
        <dbReference type="Proteomes" id="UP000324832"/>
    </source>
</evidence>
<evidence type="ECO:0000256" key="1">
    <source>
        <dbReference type="SAM" id="Phobius"/>
    </source>
</evidence>